<proteinExistence type="predicted"/>
<dbReference type="GO" id="GO:0004553">
    <property type="term" value="F:hydrolase activity, hydrolyzing O-glycosyl compounds"/>
    <property type="evidence" value="ECO:0007669"/>
    <property type="project" value="TreeGrafter"/>
</dbReference>
<dbReference type="AlphaFoldDB" id="A0A0N7FVF1"/>
<reference evidence="2" key="1">
    <citation type="submission" date="2015-06" db="EMBL/GenBank/DDBJ databases">
        <title>Complete genome sequence and metabolic analysis of phthalate degradation pathway in Gordonia sp. QH-11.</title>
        <authorList>
            <person name="Jin D."/>
            <person name="Kong X."/>
            <person name="Bai Z."/>
        </authorList>
    </citation>
    <scope>NUCLEOTIDE SEQUENCE [LARGE SCALE GENOMIC DNA]</scope>
    <source>
        <strain evidence="2">QH-11</strain>
    </source>
</reference>
<name>A0A0N7FVF1_9ACTN</name>
<reference evidence="1 2" key="2">
    <citation type="journal article" date="2017" name="Int. J. Syst. Evol. Microbiol.">
        <title>Gordonia phthalatica sp. nov., a di-n-butyl phthalate-degrading bacterium isolated from activated sludge.</title>
        <authorList>
            <person name="Jin D."/>
            <person name="Kong X."/>
            <person name="Jia M."/>
            <person name="Yu X."/>
            <person name="Wang X."/>
            <person name="Zhuang X."/>
            <person name="Deng Y."/>
            <person name="Bai Z."/>
        </authorList>
    </citation>
    <scope>NUCLEOTIDE SEQUENCE [LARGE SCALE GENOMIC DNA]</scope>
    <source>
        <strain evidence="1 2">QH-11</strain>
    </source>
</reference>
<dbReference type="PATRIC" id="fig|1136941.3.peg.3448"/>
<dbReference type="Proteomes" id="UP000063789">
    <property type="component" value="Chromosome"/>
</dbReference>
<dbReference type="SUPFAM" id="SSF51445">
    <property type="entry name" value="(Trans)glycosidases"/>
    <property type="match status" value="1"/>
</dbReference>
<evidence type="ECO:0008006" key="3">
    <source>
        <dbReference type="Google" id="ProtNLM"/>
    </source>
</evidence>
<dbReference type="PANTHER" id="PTHR12631:SF10">
    <property type="entry name" value="BETA-XYLOSIDASE-LIKE PROTEIN-RELATED"/>
    <property type="match status" value="1"/>
</dbReference>
<sequence>MRSLGGTWIRVEMNWRTIEPVPGQQDWSAVDRVVAAATRHGLQVVGLLTAAPRWASDPNAGDALGSRPNRPDAFGSFSGAAADRYRATIRVWEIWNEPNIPIFFVPAPDVDLYAPLLKAAHIAIHAVRPDAIVLTAGTAAANDTAVTIAPTTFVNRLYRLGMAPYFEGVAMHPYTFPFTPQNDPNGNWDSVSDVRRIMVANGDEKKGIWLTEFGVPTGSSGDAMTEAQQSAILEDAIQTAGRMPFVYGPLLIYMIRDMGTDASWRENCFGVLRYDYSPKQSALMLRRIRPE</sequence>
<dbReference type="PANTHER" id="PTHR12631">
    <property type="entry name" value="ALPHA-L-IDURONIDASE"/>
    <property type="match status" value="1"/>
</dbReference>
<dbReference type="EMBL" id="CP011853">
    <property type="protein sequence ID" value="ALG86983.1"/>
    <property type="molecule type" value="Genomic_DNA"/>
</dbReference>
<organism evidence="1 2">
    <name type="scientific">Gordonia phthalatica</name>
    <dbReference type="NCBI Taxonomy" id="1136941"/>
    <lineage>
        <taxon>Bacteria</taxon>
        <taxon>Bacillati</taxon>
        <taxon>Actinomycetota</taxon>
        <taxon>Actinomycetes</taxon>
        <taxon>Mycobacteriales</taxon>
        <taxon>Gordoniaceae</taxon>
        <taxon>Gordonia</taxon>
    </lineage>
</organism>
<dbReference type="STRING" id="1136941.ACH46_16880"/>
<dbReference type="Gene3D" id="3.20.20.80">
    <property type="entry name" value="Glycosidases"/>
    <property type="match status" value="1"/>
</dbReference>
<accession>A0A0N7FVF1</accession>
<dbReference type="KEGG" id="goq:ACH46_16880"/>
<gene>
    <name evidence="1" type="ORF">ACH46_16880</name>
</gene>
<evidence type="ECO:0000313" key="1">
    <source>
        <dbReference type="EMBL" id="ALG86983.1"/>
    </source>
</evidence>
<keyword evidence="2" id="KW-1185">Reference proteome</keyword>
<protein>
    <recommendedName>
        <fullName evidence="3">Glycoside hydrolase family 5 domain-containing protein</fullName>
    </recommendedName>
</protein>
<dbReference type="InterPro" id="IPR051923">
    <property type="entry name" value="Glycosyl_Hydrolase_39"/>
</dbReference>
<dbReference type="InterPro" id="IPR017853">
    <property type="entry name" value="GH"/>
</dbReference>
<evidence type="ECO:0000313" key="2">
    <source>
        <dbReference type="Proteomes" id="UP000063789"/>
    </source>
</evidence>